<evidence type="ECO:0000313" key="4">
    <source>
        <dbReference type="Proteomes" id="UP000664534"/>
    </source>
</evidence>
<dbReference type="AlphaFoldDB" id="A0A8H3EY11"/>
<evidence type="ECO:0000313" key="3">
    <source>
        <dbReference type="EMBL" id="CAF9912343.1"/>
    </source>
</evidence>
<dbReference type="GO" id="GO:0016491">
    <property type="term" value="F:oxidoreductase activity"/>
    <property type="evidence" value="ECO:0007669"/>
    <property type="project" value="UniProtKB-KW"/>
</dbReference>
<gene>
    <name evidence="3" type="ORF">IMSHALPRED_000289</name>
</gene>
<dbReference type="Gene3D" id="3.60.130.10">
    <property type="entry name" value="Clavaminate synthase-like"/>
    <property type="match status" value="1"/>
</dbReference>
<dbReference type="InterPro" id="IPR042098">
    <property type="entry name" value="TauD-like_sf"/>
</dbReference>
<keyword evidence="4" id="KW-1185">Reference proteome</keyword>
<feature type="domain" description="TauD/TfdA-like" evidence="2">
    <location>
        <begin position="34"/>
        <end position="72"/>
    </location>
</feature>
<evidence type="ECO:0000259" key="2">
    <source>
        <dbReference type="Pfam" id="PF02668"/>
    </source>
</evidence>
<evidence type="ECO:0000256" key="1">
    <source>
        <dbReference type="ARBA" id="ARBA00023002"/>
    </source>
</evidence>
<dbReference type="SUPFAM" id="SSF51197">
    <property type="entry name" value="Clavaminate synthase-like"/>
    <property type="match status" value="1"/>
</dbReference>
<dbReference type="EMBL" id="CAJPDT010000010">
    <property type="protein sequence ID" value="CAF9912343.1"/>
    <property type="molecule type" value="Genomic_DNA"/>
</dbReference>
<keyword evidence="1" id="KW-0560">Oxidoreductase</keyword>
<proteinExistence type="predicted"/>
<dbReference type="OrthoDB" id="408743at2759"/>
<protein>
    <recommendedName>
        <fullName evidence="2">TauD/TfdA-like domain-containing protein</fullName>
    </recommendedName>
</protein>
<organism evidence="3 4">
    <name type="scientific">Imshaugia aleurites</name>
    <dbReference type="NCBI Taxonomy" id="172621"/>
    <lineage>
        <taxon>Eukaryota</taxon>
        <taxon>Fungi</taxon>
        <taxon>Dikarya</taxon>
        <taxon>Ascomycota</taxon>
        <taxon>Pezizomycotina</taxon>
        <taxon>Lecanoromycetes</taxon>
        <taxon>OSLEUM clade</taxon>
        <taxon>Lecanoromycetidae</taxon>
        <taxon>Lecanorales</taxon>
        <taxon>Lecanorineae</taxon>
        <taxon>Parmeliaceae</taxon>
        <taxon>Imshaugia</taxon>
    </lineage>
</organism>
<dbReference type="Pfam" id="PF02668">
    <property type="entry name" value="TauD"/>
    <property type="match status" value="1"/>
</dbReference>
<dbReference type="Proteomes" id="UP000664534">
    <property type="component" value="Unassembled WGS sequence"/>
</dbReference>
<accession>A0A8H3EY11</accession>
<name>A0A8H3EY11_9LECA</name>
<sequence length="162" mass="19269">MQPGTDQVKRIRWHSNLTGSLLSPYDEYKGARLAHQKFQEILRRNTHQLKMMLKPGDLYIWDNFRLLHRREKLLEVPRTGVGQTVPEHVVHDRYRALSTKRLGGLVDEKWLFHMPMPQLRDLVHNRMPLDSEPALRLSGDSEPREEPKRYLTRTETRSHCWV</sequence>
<dbReference type="InterPro" id="IPR003819">
    <property type="entry name" value="TauD/TfdA-like"/>
</dbReference>
<reference evidence="3" key="1">
    <citation type="submission" date="2021-03" db="EMBL/GenBank/DDBJ databases">
        <authorList>
            <person name="Tagirdzhanova G."/>
        </authorList>
    </citation>
    <scope>NUCLEOTIDE SEQUENCE</scope>
</reference>
<comment type="caution">
    <text evidence="3">The sequence shown here is derived from an EMBL/GenBank/DDBJ whole genome shotgun (WGS) entry which is preliminary data.</text>
</comment>